<evidence type="ECO:0000256" key="10">
    <source>
        <dbReference type="ARBA" id="ARBA00022771"/>
    </source>
</evidence>
<evidence type="ECO:0000256" key="8">
    <source>
        <dbReference type="ARBA" id="ARBA00022723"/>
    </source>
</evidence>
<evidence type="ECO:0000256" key="1">
    <source>
        <dbReference type="ARBA" id="ARBA00004412"/>
    </source>
</evidence>
<organism evidence="17">
    <name type="scientific">Tabanus bromius</name>
    <name type="common">Band-eyed brown horse fly</name>
    <dbReference type="NCBI Taxonomy" id="304241"/>
    <lineage>
        <taxon>Eukaryota</taxon>
        <taxon>Metazoa</taxon>
        <taxon>Ecdysozoa</taxon>
        <taxon>Arthropoda</taxon>
        <taxon>Hexapoda</taxon>
        <taxon>Insecta</taxon>
        <taxon>Pterygota</taxon>
        <taxon>Neoptera</taxon>
        <taxon>Endopterygota</taxon>
        <taxon>Diptera</taxon>
        <taxon>Brachycera</taxon>
        <taxon>Tabanomorpha</taxon>
        <taxon>Tabanoidea</taxon>
        <taxon>Tabanidae</taxon>
        <taxon>Tabanus</taxon>
    </lineage>
</organism>
<keyword evidence="6" id="KW-0597">Phosphoprotein</keyword>
<evidence type="ECO:0000256" key="7">
    <source>
        <dbReference type="ARBA" id="ARBA00022583"/>
    </source>
</evidence>
<keyword evidence="7" id="KW-0254">Endocytosis</keyword>
<dbReference type="EMBL" id="GDAI01002059">
    <property type="protein sequence ID" value="JAI15544.1"/>
    <property type="molecule type" value="mRNA"/>
</dbReference>
<dbReference type="Pfam" id="PF03528">
    <property type="entry name" value="Rabaptin"/>
    <property type="match status" value="1"/>
</dbReference>
<dbReference type="GO" id="GO:0005769">
    <property type="term" value="C:early endosome"/>
    <property type="evidence" value="ECO:0007669"/>
    <property type="project" value="UniProtKB-SubCell"/>
</dbReference>
<dbReference type="InterPro" id="IPR015390">
    <property type="entry name" value="Rabaptin_Rab5-bd_dom"/>
</dbReference>
<reference evidence="17" key="1">
    <citation type="journal article" date="2015" name="Insect Biochem. Mol. Biol.">
        <title>An insight into the sialome of the horse fly, Tabanus bromius.</title>
        <authorList>
            <person name="Ribeiro J.M."/>
            <person name="Kazimirova M."/>
            <person name="Takac P."/>
            <person name="Andersen J.F."/>
            <person name="Francischetti I.M."/>
        </authorList>
    </citation>
    <scope>NUCLEOTIDE SEQUENCE</scope>
</reference>
<keyword evidence="12" id="KW-0653">Protein transport</keyword>
<evidence type="ECO:0000256" key="15">
    <source>
        <dbReference type="SAM" id="Coils"/>
    </source>
</evidence>
<keyword evidence="4" id="KW-0813">Transport</keyword>
<feature type="non-terminal residue" evidence="17">
    <location>
        <position position="1"/>
    </location>
</feature>
<evidence type="ECO:0000256" key="6">
    <source>
        <dbReference type="ARBA" id="ARBA00022553"/>
    </source>
</evidence>
<evidence type="ECO:0000259" key="16">
    <source>
        <dbReference type="PROSITE" id="PS50178"/>
    </source>
</evidence>
<dbReference type="SUPFAM" id="SSF57903">
    <property type="entry name" value="FYVE/PHD zinc finger"/>
    <property type="match status" value="1"/>
</dbReference>
<proteinExistence type="evidence at transcript level"/>
<evidence type="ECO:0000256" key="3">
    <source>
        <dbReference type="ARBA" id="ARBA00006603"/>
    </source>
</evidence>
<evidence type="ECO:0000313" key="17">
    <source>
        <dbReference type="EMBL" id="JAI15544.1"/>
    </source>
</evidence>
<evidence type="ECO:0000256" key="2">
    <source>
        <dbReference type="ARBA" id="ARBA00004496"/>
    </source>
</evidence>
<dbReference type="InterPro" id="IPR003914">
    <property type="entry name" value="Rabaptin"/>
</dbReference>
<evidence type="ECO:0000256" key="11">
    <source>
        <dbReference type="ARBA" id="ARBA00022833"/>
    </source>
</evidence>
<evidence type="ECO:0000256" key="13">
    <source>
        <dbReference type="ARBA" id="ARBA00023054"/>
    </source>
</evidence>
<feature type="coiled-coil region" evidence="15">
    <location>
        <begin position="31"/>
        <end position="101"/>
    </location>
</feature>
<dbReference type="AlphaFoldDB" id="A0A0K8TMG0"/>
<name>A0A0K8TMG0_TABBR</name>
<dbReference type="PROSITE" id="PS50178">
    <property type="entry name" value="ZF_FYVE"/>
    <property type="match status" value="1"/>
</dbReference>
<dbReference type="FunFam" id="1.20.5.730:FF:000005">
    <property type="entry name" value="RABaptiN (Rab effector)"/>
    <property type="match status" value="1"/>
</dbReference>
<evidence type="ECO:0000256" key="12">
    <source>
        <dbReference type="ARBA" id="ARBA00022927"/>
    </source>
</evidence>
<keyword evidence="10 14" id="KW-0863">Zinc-finger</keyword>
<dbReference type="InterPro" id="IPR011011">
    <property type="entry name" value="Znf_FYVE_PHD"/>
</dbReference>
<dbReference type="GO" id="GO:0006897">
    <property type="term" value="P:endocytosis"/>
    <property type="evidence" value="ECO:0007669"/>
    <property type="project" value="UniProtKB-KW"/>
</dbReference>
<feature type="coiled-coil region" evidence="15">
    <location>
        <begin position="140"/>
        <end position="188"/>
    </location>
</feature>
<feature type="domain" description="FYVE-type" evidence="16">
    <location>
        <begin position="540"/>
        <end position="598"/>
    </location>
</feature>
<dbReference type="GO" id="GO:0008270">
    <property type="term" value="F:zinc ion binding"/>
    <property type="evidence" value="ECO:0007669"/>
    <property type="project" value="UniProtKB-KW"/>
</dbReference>
<dbReference type="Pfam" id="PF09311">
    <property type="entry name" value="Rab5-bind"/>
    <property type="match status" value="1"/>
</dbReference>
<dbReference type="SMART" id="SM00064">
    <property type="entry name" value="FYVE"/>
    <property type="match status" value="1"/>
</dbReference>
<dbReference type="PANTHER" id="PTHR31179:SF7">
    <property type="entry name" value="FYVE-TYPE DOMAIN-CONTAINING PROTEIN"/>
    <property type="match status" value="1"/>
</dbReference>
<keyword evidence="11" id="KW-0862">Zinc</keyword>
<comment type="subcellular location">
    <subcellularLocation>
        <location evidence="2">Cytoplasm</location>
    </subcellularLocation>
    <subcellularLocation>
        <location evidence="1">Early endosome</location>
    </subcellularLocation>
</comment>
<dbReference type="InterPro" id="IPR013083">
    <property type="entry name" value="Znf_RING/FYVE/PHD"/>
</dbReference>
<comment type="similarity">
    <text evidence="3">Belongs to the rabaptin family.</text>
</comment>
<keyword evidence="5" id="KW-0963">Cytoplasm</keyword>
<dbReference type="Gene3D" id="1.20.5.730">
    <property type="entry name" value="Single helix bin"/>
    <property type="match status" value="1"/>
</dbReference>
<sequence length="614" mass="71204">NFEMEKQKIHDEFNVQRAKMKELFLQKEAECLKLSAQIDALNHEVSEMKSQLYIAKLNNETELINQKKRSQEEITSLQQLVQETIEELAVCKSELEKLKTENSEFKGLATAHQDAPTLAPVLSHVRKTLARKLGADSSVCDNLDDSMRKAQEDAEVLRSLVVPLEEEIKALKEKLRKTDEELQTYQMAAGKYLSVYPVAKTIDVEKCVATEKEERLAGLQDNKSMQTANFLECVMCKNYEMKLVLTQKKTVENEDFNRRLQKKLDDAHGMLKKEAALRRNLEEQWQEKREEHKKHAQNLAEQVKKSEMGLLKLQNQFLETKSVMSTQLCQVVVERQCVNTHIENLQKDNEFLSGKYLQTSDDLINQKIDLPNDVAELQELLLKQHDEFIRARVGYEYELRKNLSYMDEAQLLRVKLENLSLTKEERDKKHQFQINSLEDRLKTILLSQQNIEAIKEEHEKREMSLSKQLSELRVFNIELTTTNETLEKANAELRGRVKILQDELATSEQVQKDFVKLSQSLQMNLEKIRQAETEVRWQDDDDVDKCPTCNAAFTVTIRKQHCRHCGVIYCEKCLTKFVPSGLRKKPARVCDICHTLLVPHTAPYFSRAPPQSPT</sequence>
<keyword evidence="8" id="KW-0479">Metal-binding</keyword>
<dbReference type="GO" id="GO:0005096">
    <property type="term" value="F:GTPase activator activity"/>
    <property type="evidence" value="ECO:0007669"/>
    <property type="project" value="InterPro"/>
</dbReference>
<dbReference type="GO" id="GO:0015031">
    <property type="term" value="P:protein transport"/>
    <property type="evidence" value="ECO:0007669"/>
    <property type="project" value="UniProtKB-KW"/>
</dbReference>
<evidence type="ECO:0000256" key="9">
    <source>
        <dbReference type="ARBA" id="ARBA00022753"/>
    </source>
</evidence>
<dbReference type="InterPro" id="IPR017455">
    <property type="entry name" value="Znf_FYVE-rel"/>
</dbReference>
<protein>
    <submittedName>
        <fullName evidence="17">Putative rab5 gtpase effector rabaptin-5</fullName>
    </submittedName>
</protein>
<dbReference type="InterPro" id="IPR000306">
    <property type="entry name" value="Znf_FYVE"/>
</dbReference>
<dbReference type="Gene3D" id="3.30.40.10">
    <property type="entry name" value="Zinc/RING finger domain, C3HC4 (zinc finger)"/>
    <property type="match status" value="1"/>
</dbReference>
<evidence type="ECO:0000256" key="14">
    <source>
        <dbReference type="PROSITE-ProRule" id="PRU00091"/>
    </source>
</evidence>
<dbReference type="PANTHER" id="PTHR31179">
    <property type="entry name" value="RAB GTPASE-BINDING EFFECTOR PROTEIN"/>
    <property type="match status" value="1"/>
</dbReference>
<evidence type="ECO:0000256" key="5">
    <source>
        <dbReference type="ARBA" id="ARBA00022490"/>
    </source>
</evidence>
<feature type="coiled-coil region" evidence="15">
    <location>
        <begin position="271"/>
        <end position="316"/>
    </location>
</feature>
<dbReference type="Pfam" id="PF01363">
    <property type="entry name" value="FYVE"/>
    <property type="match status" value="1"/>
</dbReference>
<keyword evidence="9" id="KW-0967">Endosome</keyword>
<accession>A0A0K8TMG0</accession>
<feature type="coiled-coil region" evidence="15">
    <location>
        <begin position="476"/>
        <end position="510"/>
    </location>
</feature>
<dbReference type="GO" id="GO:0008083">
    <property type="term" value="F:growth factor activity"/>
    <property type="evidence" value="ECO:0007669"/>
    <property type="project" value="InterPro"/>
</dbReference>
<evidence type="ECO:0000256" key="4">
    <source>
        <dbReference type="ARBA" id="ARBA00022448"/>
    </source>
</evidence>
<keyword evidence="13 15" id="KW-0175">Coiled coil</keyword>
<dbReference type="CDD" id="cd15739">
    <property type="entry name" value="FYVE_RABE_unchar"/>
    <property type="match status" value="1"/>
</dbReference>
<dbReference type="InterPro" id="IPR018514">
    <property type="entry name" value="Rabaptin_CC"/>
</dbReference>